<reference evidence="1 2" key="1">
    <citation type="submission" date="2024-09" db="EMBL/GenBank/DDBJ databases">
        <title>Chromosome-scale assembly of Riccia sorocarpa.</title>
        <authorList>
            <person name="Paukszto L."/>
        </authorList>
    </citation>
    <scope>NUCLEOTIDE SEQUENCE [LARGE SCALE GENOMIC DNA]</scope>
    <source>
        <strain evidence="1">LP-2024</strain>
        <tissue evidence="1">Aerial parts of the thallus</tissue>
    </source>
</reference>
<evidence type="ECO:0000313" key="2">
    <source>
        <dbReference type="Proteomes" id="UP001633002"/>
    </source>
</evidence>
<name>A0ABD3GF80_9MARC</name>
<accession>A0ABD3GF80</accession>
<comment type="caution">
    <text evidence="1">The sequence shown here is derived from an EMBL/GenBank/DDBJ whole genome shotgun (WGS) entry which is preliminary data.</text>
</comment>
<gene>
    <name evidence="1" type="ORF">R1sor_026678</name>
</gene>
<organism evidence="1 2">
    <name type="scientific">Riccia sorocarpa</name>
    <dbReference type="NCBI Taxonomy" id="122646"/>
    <lineage>
        <taxon>Eukaryota</taxon>
        <taxon>Viridiplantae</taxon>
        <taxon>Streptophyta</taxon>
        <taxon>Embryophyta</taxon>
        <taxon>Marchantiophyta</taxon>
        <taxon>Marchantiopsida</taxon>
        <taxon>Marchantiidae</taxon>
        <taxon>Marchantiales</taxon>
        <taxon>Ricciaceae</taxon>
        <taxon>Riccia</taxon>
    </lineage>
</organism>
<keyword evidence="2" id="KW-1185">Reference proteome</keyword>
<sequence length="197" mass="22797">MGTRFSVNAETSLSLQNHDWFWKPRAKEYRGWSQPTKIWAAIAGTSKISSERLNRKWTRQESSRKWEKRVRKIWDSPLPLKEKIWWWNLLQDGMPTNSATYNEKSNRTPVRVSVLQATQTLSATAESVRDGNKSKEKLTEAISELNRTFNLDDHSATQHSEMLNLHSHHHEAGRNEDITVTSCEEAMAARTTNFPMS</sequence>
<evidence type="ECO:0000313" key="1">
    <source>
        <dbReference type="EMBL" id="KAL3676730.1"/>
    </source>
</evidence>
<proteinExistence type="predicted"/>
<dbReference type="AlphaFoldDB" id="A0ABD3GF80"/>
<protein>
    <submittedName>
        <fullName evidence="1">Uncharacterized protein</fullName>
    </submittedName>
</protein>
<dbReference type="Proteomes" id="UP001633002">
    <property type="component" value="Unassembled WGS sequence"/>
</dbReference>
<dbReference type="EMBL" id="JBJQOH010000008">
    <property type="protein sequence ID" value="KAL3676730.1"/>
    <property type="molecule type" value="Genomic_DNA"/>
</dbReference>